<evidence type="ECO:0000313" key="2">
    <source>
        <dbReference type="EMBL" id="GEU82460.1"/>
    </source>
</evidence>
<sequence>MKKDFKIYKGKKERVKSVVLKEKKESSDDETSTSRSEDEEYAMAVKDFKKLYRRKDSESSNMNTSADVNITKVKRLHTNPSVATPSKPTEERRKREEVEDSDDEVTGDMDDGGADGKESSLTDKKKKKRCTHNTHLPPSIFNS</sequence>
<accession>A0A6L2N8L8</accession>
<feature type="compositionally biased region" description="Basic and acidic residues" evidence="1">
    <location>
        <begin position="46"/>
        <end position="58"/>
    </location>
</feature>
<comment type="caution">
    <text evidence="2">The sequence shown here is derived from an EMBL/GenBank/DDBJ whole genome shotgun (WGS) entry which is preliminary data.</text>
</comment>
<protein>
    <submittedName>
        <fullName evidence="2">Alpha/beta hydrolases superfamily protein</fullName>
    </submittedName>
</protein>
<keyword evidence="2" id="KW-0378">Hydrolase</keyword>
<feature type="region of interest" description="Disordered" evidence="1">
    <location>
        <begin position="19"/>
        <end position="143"/>
    </location>
</feature>
<proteinExistence type="predicted"/>
<name>A0A6L2N8L8_TANCI</name>
<dbReference type="EMBL" id="BKCJ010008484">
    <property type="protein sequence ID" value="GEU82460.1"/>
    <property type="molecule type" value="Genomic_DNA"/>
</dbReference>
<feature type="compositionally biased region" description="Polar residues" evidence="1">
    <location>
        <begin position="59"/>
        <end position="68"/>
    </location>
</feature>
<feature type="compositionally biased region" description="Polar residues" evidence="1">
    <location>
        <begin position="78"/>
        <end position="87"/>
    </location>
</feature>
<feature type="compositionally biased region" description="Polar residues" evidence="1">
    <location>
        <begin position="133"/>
        <end position="143"/>
    </location>
</feature>
<dbReference type="AlphaFoldDB" id="A0A6L2N8L8"/>
<dbReference type="GO" id="GO:0016787">
    <property type="term" value="F:hydrolase activity"/>
    <property type="evidence" value="ECO:0007669"/>
    <property type="project" value="UniProtKB-KW"/>
</dbReference>
<evidence type="ECO:0000256" key="1">
    <source>
        <dbReference type="SAM" id="MobiDB-lite"/>
    </source>
</evidence>
<organism evidence="2">
    <name type="scientific">Tanacetum cinerariifolium</name>
    <name type="common">Dalmatian daisy</name>
    <name type="synonym">Chrysanthemum cinerariifolium</name>
    <dbReference type="NCBI Taxonomy" id="118510"/>
    <lineage>
        <taxon>Eukaryota</taxon>
        <taxon>Viridiplantae</taxon>
        <taxon>Streptophyta</taxon>
        <taxon>Embryophyta</taxon>
        <taxon>Tracheophyta</taxon>
        <taxon>Spermatophyta</taxon>
        <taxon>Magnoliopsida</taxon>
        <taxon>eudicotyledons</taxon>
        <taxon>Gunneridae</taxon>
        <taxon>Pentapetalae</taxon>
        <taxon>asterids</taxon>
        <taxon>campanulids</taxon>
        <taxon>Asterales</taxon>
        <taxon>Asteraceae</taxon>
        <taxon>Asteroideae</taxon>
        <taxon>Anthemideae</taxon>
        <taxon>Anthemidinae</taxon>
        <taxon>Tanacetum</taxon>
    </lineage>
</organism>
<feature type="compositionally biased region" description="Basic and acidic residues" evidence="1">
    <location>
        <begin position="88"/>
        <end position="97"/>
    </location>
</feature>
<feature type="compositionally biased region" description="Basic and acidic residues" evidence="1">
    <location>
        <begin position="114"/>
        <end position="123"/>
    </location>
</feature>
<gene>
    <name evidence="2" type="ORF">Tci_054438</name>
</gene>
<feature type="compositionally biased region" description="Acidic residues" evidence="1">
    <location>
        <begin position="98"/>
        <end position="113"/>
    </location>
</feature>
<feature type="compositionally biased region" description="Acidic residues" evidence="1">
    <location>
        <begin position="27"/>
        <end position="41"/>
    </location>
</feature>
<reference evidence="2" key="1">
    <citation type="journal article" date="2019" name="Sci. Rep.">
        <title>Draft genome of Tanacetum cinerariifolium, the natural source of mosquito coil.</title>
        <authorList>
            <person name="Yamashiro T."/>
            <person name="Shiraishi A."/>
            <person name="Satake H."/>
            <person name="Nakayama K."/>
        </authorList>
    </citation>
    <scope>NUCLEOTIDE SEQUENCE</scope>
</reference>